<dbReference type="Proteomes" id="UP000515135">
    <property type="component" value="Unplaced"/>
</dbReference>
<dbReference type="InterPro" id="IPR016187">
    <property type="entry name" value="CTDL_fold"/>
</dbReference>
<dbReference type="GeneID" id="109481081"/>
<evidence type="ECO:0000256" key="1">
    <source>
        <dbReference type="ARBA" id="ARBA00022734"/>
    </source>
</evidence>
<keyword evidence="3" id="KW-1133">Transmembrane helix</keyword>
<dbReference type="RefSeq" id="XP_019639111.1">
    <property type="nucleotide sequence ID" value="XM_019783552.1"/>
</dbReference>
<dbReference type="KEGG" id="bbel:109481081"/>
<dbReference type="OrthoDB" id="538816at2759"/>
<keyword evidence="3" id="KW-0472">Membrane</keyword>
<dbReference type="PROSITE" id="PS50041">
    <property type="entry name" value="C_TYPE_LECTIN_2"/>
    <property type="match status" value="1"/>
</dbReference>
<dbReference type="SMART" id="SM00034">
    <property type="entry name" value="CLECT"/>
    <property type="match status" value="1"/>
</dbReference>
<dbReference type="InterPro" id="IPR016186">
    <property type="entry name" value="C-type_lectin-like/link_sf"/>
</dbReference>
<dbReference type="SUPFAM" id="SSF56436">
    <property type="entry name" value="C-type lectin-like"/>
    <property type="match status" value="1"/>
</dbReference>
<accession>A0A6P5ABE5</accession>
<feature type="transmembrane region" description="Helical" evidence="3">
    <location>
        <begin position="64"/>
        <end position="86"/>
    </location>
</feature>
<dbReference type="PANTHER" id="PTHR22799">
    <property type="entry name" value="TETRANECTIN-RELATED"/>
    <property type="match status" value="1"/>
</dbReference>
<dbReference type="AlphaFoldDB" id="A0A6P5ABE5"/>
<gene>
    <name evidence="6" type="primary">LOC109481081</name>
</gene>
<evidence type="ECO:0000259" key="4">
    <source>
        <dbReference type="PROSITE" id="PS50041"/>
    </source>
</evidence>
<protein>
    <submittedName>
        <fullName evidence="6">C-type lectin domain family 4 member M-like</fullName>
    </submittedName>
</protein>
<dbReference type="Pfam" id="PF00059">
    <property type="entry name" value="Lectin_C"/>
    <property type="match status" value="1"/>
</dbReference>
<feature type="region of interest" description="Disordered" evidence="2">
    <location>
        <begin position="13"/>
        <end position="41"/>
    </location>
</feature>
<feature type="domain" description="C-type lectin" evidence="4">
    <location>
        <begin position="207"/>
        <end position="329"/>
    </location>
</feature>
<dbReference type="PANTHER" id="PTHR22799:SF6">
    <property type="entry name" value="C-TYPE LECTIN DOMAIN FAMILY 4 MEMBER M-LIKE"/>
    <property type="match status" value="1"/>
</dbReference>
<organism evidence="5 6">
    <name type="scientific">Branchiostoma belcheri</name>
    <name type="common">Amphioxus</name>
    <dbReference type="NCBI Taxonomy" id="7741"/>
    <lineage>
        <taxon>Eukaryota</taxon>
        <taxon>Metazoa</taxon>
        <taxon>Chordata</taxon>
        <taxon>Cephalochordata</taxon>
        <taxon>Leptocardii</taxon>
        <taxon>Amphioxiformes</taxon>
        <taxon>Branchiostomatidae</taxon>
        <taxon>Branchiostoma</taxon>
    </lineage>
</organism>
<evidence type="ECO:0000256" key="2">
    <source>
        <dbReference type="SAM" id="MobiDB-lite"/>
    </source>
</evidence>
<dbReference type="GO" id="GO:0030246">
    <property type="term" value="F:carbohydrate binding"/>
    <property type="evidence" value="ECO:0007669"/>
    <property type="project" value="UniProtKB-KW"/>
</dbReference>
<evidence type="ECO:0000256" key="3">
    <source>
        <dbReference type="SAM" id="Phobius"/>
    </source>
</evidence>
<reference evidence="6" key="1">
    <citation type="submission" date="2025-08" db="UniProtKB">
        <authorList>
            <consortium name="RefSeq"/>
        </authorList>
    </citation>
    <scope>IDENTIFICATION</scope>
    <source>
        <tissue evidence="6">Gonad</tissue>
    </source>
</reference>
<sequence length="329" mass="36189">MDENIYQEACTVSPSRIPADKSAPGQNNVEEPSTDDAATGYIPGVGMRNPGQSRVWTSAVKKTISVLSLVLNCCLLGAVIFLAMTVSDLQLSVKQQEQKTGMTTDKLHMDMSDLNLSISQLQAMTQMTNAKMTSELQQAMKDIKGLSGRVKEHEEAVMTESKPTGLQENYRKMHDVLAQRLGKIETSVKDLRAAVPPPTCPHGYQKYRQLCYKVFFSRKTFHDSAAACRADGGDLAMPRVSGIDAFLVSLVKASSGNLRSSIGDQQPERPSRFWFGLSQRHHEGQWEWMDGTALGTGYNGWGEGEPNDGYFPGSVRDQEDCAEYHAAGE</sequence>
<evidence type="ECO:0000313" key="5">
    <source>
        <dbReference type="Proteomes" id="UP000515135"/>
    </source>
</evidence>
<dbReference type="Gene3D" id="3.10.100.10">
    <property type="entry name" value="Mannose-Binding Protein A, subunit A"/>
    <property type="match status" value="1"/>
</dbReference>
<keyword evidence="5" id="KW-1185">Reference proteome</keyword>
<keyword evidence="3" id="KW-0812">Transmembrane</keyword>
<dbReference type="InterPro" id="IPR051663">
    <property type="entry name" value="CLec_Tetranectin-domain"/>
</dbReference>
<keyword evidence="1" id="KW-0430">Lectin</keyword>
<proteinExistence type="predicted"/>
<dbReference type="InterPro" id="IPR001304">
    <property type="entry name" value="C-type_lectin-like"/>
</dbReference>
<name>A0A6P5ABE5_BRABE</name>
<evidence type="ECO:0000313" key="6">
    <source>
        <dbReference type="RefSeq" id="XP_019639111.1"/>
    </source>
</evidence>